<evidence type="ECO:0000313" key="5">
    <source>
        <dbReference type="Proteomes" id="UP001174909"/>
    </source>
</evidence>
<dbReference type="PANTHER" id="PTHR43201:SF5">
    <property type="entry name" value="MEDIUM-CHAIN ACYL-COA LIGASE ACSF2, MITOCHONDRIAL"/>
    <property type="match status" value="1"/>
</dbReference>
<dbReference type="EMBL" id="CASHTH010003597">
    <property type="protein sequence ID" value="CAI8047005.1"/>
    <property type="molecule type" value="Genomic_DNA"/>
</dbReference>
<evidence type="ECO:0000256" key="2">
    <source>
        <dbReference type="ARBA" id="ARBA00022598"/>
    </source>
</evidence>
<dbReference type="GO" id="GO:0031956">
    <property type="term" value="F:medium-chain fatty acid-CoA ligase activity"/>
    <property type="evidence" value="ECO:0007669"/>
    <property type="project" value="TreeGrafter"/>
</dbReference>
<dbReference type="Gene3D" id="3.30.300.30">
    <property type="match status" value="1"/>
</dbReference>
<gene>
    <name evidence="4" type="ORF">GBAR_LOCUS25987</name>
</gene>
<organism evidence="4 5">
    <name type="scientific">Geodia barretti</name>
    <name type="common">Barrett's horny sponge</name>
    <dbReference type="NCBI Taxonomy" id="519541"/>
    <lineage>
        <taxon>Eukaryota</taxon>
        <taxon>Metazoa</taxon>
        <taxon>Porifera</taxon>
        <taxon>Demospongiae</taxon>
        <taxon>Heteroscleromorpha</taxon>
        <taxon>Tetractinellida</taxon>
        <taxon>Astrophorina</taxon>
        <taxon>Geodiidae</taxon>
        <taxon>Geodia</taxon>
    </lineage>
</organism>
<dbReference type="SUPFAM" id="SSF56801">
    <property type="entry name" value="Acetyl-CoA synthetase-like"/>
    <property type="match status" value="1"/>
</dbReference>
<evidence type="ECO:0000313" key="4">
    <source>
        <dbReference type="EMBL" id="CAI8047005.1"/>
    </source>
</evidence>
<comment type="similarity">
    <text evidence="1">Belongs to the ATP-dependent AMP-binding enzyme family.</text>
</comment>
<dbReference type="Pfam" id="PF13193">
    <property type="entry name" value="AMP-binding_C"/>
    <property type="match status" value="1"/>
</dbReference>
<protein>
    <submittedName>
        <fullName evidence="4">Medium-chain acyl-CoA ligase ACSF2, mitochondrial</fullName>
    </submittedName>
</protein>
<evidence type="ECO:0000256" key="1">
    <source>
        <dbReference type="ARBA" id="ARBA00006432"/>
    </source>
</evidence>
<dbReference type="InterPro" id="IPR025110">
    <property type="entry name" value="AMP-bd_C"/>
</dbReference>
<dbReference type="GO" id="GO:0006631">
    <property type="term" value="P:fatty acid metabolic process"/>
    <property type="evidence" value="ECO:0007669"/>
    <property type="project" value="TreeGrafter"/>
</dbReference>
<dbReference type="Proteomes" id="UP001174909">
    <property type="component" value="Unassembled WGS sequence"/>
</dbReference>
<evidence type="ECO:0000259" key="3">
    <source>
        <dbReference type="Pfam" id="PF13193"/>
    </source>
</evidence>
<dbReference type="InterPro" id="IPR045851">
    <property type="entry name" value="AMP-bd_C_sf"/>
</dbReference>
<comment type="caution">
    <text evidence="4">The sequence shown here is derived from an EMBL/GenBank/DDBJ whole genome shotgun (WGS) entry which is preliminary data.</text>
</comment>
<proteinExistence type="inferred from homology"/>
<accession>A0AA35XD32</accession>
<dbReference type="PANTHER" id="PTHR43201">
    <property type="entry name" value="ACYL-COA SYNTHETASE"/>
    <property type="match status" value="1"/>
</dbReference>
<sequence>MLKPGETADSEEIREFCRGKIAHFKIPRYVKVTTEFPMTVTGKIQKFRMREMAIEELGLEVASQIETA</sequence>
<name>A0AA35XD32_GEOBA</name>
<dbReference type="AlphaFoldDB" id="A0AA35XD32"/>
<feature type="domain" description="AMP-binding enzyme C-terminal" evidence="3">
    <location>
        <begin position="2"/>
        <end position="43"/>
    </location>
</feature>
<keyword evidence="5" id="KW-1185">Reference proteome</keyword>
<reference evidence="4" key="1">
    <citation type="submission" date="2023-03" db="EMBL/GenBank/DDBJ databases">
        <authorList>
            <person name="Steffen K."/>
            <person name="Cardenas P."/>
        </authorList>
    </citation>
    <scope>NUCLEOTIDE SEQUENCE</scope>
</reference>
<keyword evidence="2 4" id="KW-0436">Ligase</keyword>